<reference evidence="8" key="1">
    <citation type="submission" date="2020-11" db="EMBL/GenBank/DDBJ databases">
        <authorList>
            <person name="Tran Van P."/>
        </authorList>
    </citation>
    <scope>NUCLEOTIDE SEQUENCE</scope>
</reference>
<keyword evidence="5" id="KW-0808">Transferase</keyword>
<dbReference type="PANTHER" id="PTHR11571">
    <property type="entry name" value="GLUTATHIONE S-TRANSFERASE"/>
    <property type="match status" value="1"/>
</dbReference>
<comment type="function">
    <text evidence="1">Conjugation of reduced glutathione to a wide number of exogenous and endogenous hydrophobic electrophiles.</text>
</comment>
<dbReference type="InterPro" id="IPR050213">
    <property type="entry name" value="GST_superfamily"/>
</dbReference>
<dbReference type="EMBL" id="CAJPIZ010008531">
    <property type="protein sequence ID" value="CAG2111211.1"/>
    <property type="molecule type" value="Genomic_DNA"/>
</dbReference>
<evidence type="ECO:0000256" key="5">
    <source>
        <dbReference type="ARBA" id="ARBA00022679"/>
    </source>
</evidence>
<dbReference type="Proteomes" id="UP000759131">
    <property type="component" value="Unassembled WGS sequence"/>
</dbReference>
<dbReference type="PROSITE" id="PS50405">
    <property type="entry name" value="GST_CTER"/>
    <property type="match status" value="1"/>
</dbReference>
<dbReference type="EMBL" id="OC863106">
    <property type="protein sequence ID" value="CAD7630781.1"/>
    <property type="molecule type" value="Genomic_DNA"/>
</dbReference>
<dbReference type="InterPro" id="IPR004046">
    <property type="entry name" value="GST_C"/>
</dbReference>
<protein>
    <recommendedName>
        <fullName evidence="4">glutathione transferase</fullName>
        <ecNumber evidence="4">2.5.1.18</ecNumber>
    </recommendedName>
</protein>
<proteinExistence type="inferred from homology"/>
<dbReference type="SUPFAM" id="SSF47616">
    <property type="entry name" value="GST C-terminal domain-like"/>
    <property type="match status" value="1"/>
</dbReference>
<dbReference type="Gene3D" id="1.20.1050.130">
    <property type="match status" value="1"/>
</dbReference>
<evidence type="ECO:0000256" key="3">
    <source>
        <dbReference type="ARBA" id="ARBA00011738"/>
    </source>
</evidence>
<dbReference type="InterPro" id="IPR036282">
    <property type="entry name" value="Glutathione-S-Trfase_C_sf"/>
</dbReference>
<gene>
    <name evidence="8" type="ORF">OSB1V03_LOCUS11193</name>
</gene>
<dbReference type="OrthoDB" id="414243at2759"/>
<comment type="similarity">
    <text evidence="2">Belongs to the GST superfamily. Mu family.</text>
</comment>
<accession>A0A7R9KYZ8</accession>
<dbReference type="Pfam" id="PF14497">
    <property type="entry name" value="GST_C_3"/>
    <property type="match status" value="1"/>
</dbReference>
<dbReference type="GO" id="GO:0042178">
    <property type="term" value="P:xenobiotic catabolic process"/>
    <property type="evidence" value="ECO:0007669"/>
    <property type="project" value="UniProtKB-ARBA"/>
</dbReference>
<evidence type="ECO:0000256" key="4">
    <source>
        <dbReference type="ARBA" id="ARBA00012452"/>
    </source>
</evidence>
<evidence type="ECO:0000256" key="6">
    <source>
        <dbReference type="ARBA" id="ARBA00047960"/>
    </source>
</evidence>
<evidence type="ECO:0000259" key="7">
    <source>
        <dbReference type="PROSITE" id="PS50405"/>
    </source>
</evidence>
<dbReference type="GO" id="GO:0006749">
    <property type="term" value="P:glutathione metabolic process"/>
    <property type="evidence" value="ECO:0007669"/>
    <property type="project" value="TreeGrafter"/>
</dbReference>
<organism evidence="8">
    <name type="scientific">Medioppia subpectinata</name>
    <dbReference type="NCBI Taxonomy" id="1979941"/>
    <lineage>
        <taxon>Eukaryota</taxon>
        <taxon>Metazoa</taxon>
        <taxon>Ecdysozoa</taxon>
        <taxon>Arthropoda</taxon>
        <taxon>Chelicerata</taxon>
        <taxon>Arachnida</taxon>
        <taxon>Acari</taxon>
        <taxon>Acariformes</taxon>
        <taxon>Sarcoptiformes</taxon>
        <taxon>Oribatida</taxon>
        <taxon>Brachypylina</taxon>
        <taxon>Oppioidea</taxon>
        <taxon>Oppiidae</taxon>
        <taxon>Medioppia</taxon>
    </lineage>
</organism>
<keyword evidence="9" id="KW-1185">Reference proteome</keyword>
<comment type="catalytic activity">
    <reaction evidence="6">
        <text>RX + glutathione = an S-substituted glutathione + a halide anion + H(+)</text>
        <dbReference type="Rhea" id="RHEA:16437"/>
        <dbReference type="ChEBI" id="CHEBI:15378"/>
        <dbReference type="ChEBI" id="CHEBI:16042"/>
        <dbReference type="ChEBI" id="CHEBI:17792"/>
        <dbReference type="ChEBI" id="CHEBI:57925"/>
        <dbReference type="ChEBI" id="CHEBI:90779"/>
        <dbReference type="EC" id="2.5.1.18"/>
    </reaction>
</comment>
<sequence length="173" mass="20409">MSNTSLPTVGYYPIRGRAQPIRLLLNHAIMRHLARKHGLVATDETGLVRQDVLEQQLADILYGLANGLLFDKDYETLKIKYLAETLPQQLDELSRFLGTRQWFTRNHINYVDFMGYELLDWLREFSASTFNKYQNFVQYMNRFESLPAIKAYMKSPELIRTPFGPYIQFDYRN</sequence>
<evidence type="ECO:0000256" key="1">
    <source>
        <dbReference type="ARBA" id="ARBA00003701"/>
    </source>
</evidence>
<dbReference type="InterPro" id="IPR010987">
    <property type="entry name" value="Glutathione-S-Trfase_C-like"/>
</dbReference>
<evidence type="ECO:0000256" key="2">
    <source>
        <dbReference type="ARBA" id="ARBA00005861"/>
    </source>
</evidence>
<dbReference type="PANTHER" id="PTHR11571:SF222">
    <property type="entry name" value="GLUTATHIONE TRANSFERASE"/>
    <property type="match status" value="1"/>
</dbReference>
<evidence type="ECO:0000313" key="8">
    <source>
        <dbReference type="EMBL" id="CAD7630781.1"/>
    </source>
</evidence>
<evidence type="ECO:0000313" key="9">
    <source>
        <dbReference type="Proteomes" id="UP000759131"/>
    </source>
</evidence>
<feature type="domain" description="GST C-terminal" evidence="7">
    <location>
        <begin position="43"/>
        <end position="163"/>
    </location>
</feature>
<dbReference type="GO" id="GO:0004364">
    <property type="term" value="F:glutathione transferase activity"/>
    <property type="evidence" value="ECO:0007669"/>
    <property type="project" value="UniProtKB-EC"/>
</dbReference>
<dbReference type="EC" id="2.5.1.18" evidence="4"/>
<name>A0A7R9KYZ8_9ACAR</name>
<dbReference type="AlphaFoldDB" id="A0A7R9KYZ8"/>
<dbReference type="FunFam" id="1.20.1050.10:FF:000101">
    <property type="entry name" value="Glutathione S-transferase Mu 4"/>
    <property type="match status" value="1"/>
</dbReference>
<comment type="subunit">
    <text evidence="3">Homodimer.</text>
</comment>